<keyword evidence="4" id="KW-1185">Reference proteome</keyword>
<proteinExistence type="predicted"/>
<sequence>ESPSPANIIFAIEFDSTVNYLATGDKGDCFVLFKWNEMKKGCKYKFYTKFQSHEPEFDYLKLLGIEEKINKIEHSKSHFVLYPNPITMMALIHCLLQEPCHICSCHG</sequence>
<dbReference type="OrthoDB" id="6274823at2759"/>
<gene>
    <name evidence="3" type="ORF">P691DRAFT_688990</name>
</gene>
<feature type="non-terminal residue" evidence="3">
    <location>
        <position position="1"/>
    </location>
</feature>
<dbReference type="PANTHER" id="PTHR11871">
    <property type="entry name" value="PROTEIN PHOSPHATASE PP2A REGULATORY SUBUNIT B"/>
    <property type="match status" value="1"/>
</dbReference>
<protein>
    <submittedName>
        <fullName evidence="3">Uncharacterized protein</fullName>
    </submittedName>
</protein>
<accession>A0A9P6BVQ0</accession>
<keyword evidence="1" id="KW-0853">WD repeat</keyword>
<name>A0A9P6BVQ0_9AGAR</name>
<dbReference type="GO" id="GO:0019888">
    <property type="term" value="F:protein phosphatase regulator activity"/>
    <property type="evidence" value="ECO:0007669"/>
    <property type="project" value="InterPro"/>
</dbReference>
<dbReference type="AlphaFoldDB" id="A0A9P6BVQ0"/>
<evidence type="ECO:0000313" key="4">
    <source>
        <dbReference type="Proteomes" id="UP000807342"/>
    </source>
</evidence>
<evidence type="ECO:0000256" key="2">
    <source>
        <dbReference type="ARBA" id="ARBA00022737"/>
    </source>
</evidence>
<evidence type="ECO:0000256" key="1">
    <source>
        <dbReference type="ARBA" id="ARBA00022574"/>
    </source>
</evidence>
<organism evidence="3 4">
    <name type="scientific">Macrolepiota fuliginosa MF-IS2</name>
    <dbReference type="NCBI Taxonomy" id="1400762"/>
    <lineage>
        <taxon>Eukaryota</taxon>
        <taxon>Fungi</taxon>
        <taxon>Dikarya</taxon>
        <taxon>Basidiomycota</taxon>
        <taxon>Agaricomycotina</taxon>
        <taxon>Agaricomycetes</taxon>
        <taxon>Agaricomycetidae</taxon>
        <taxon>Agaricales</taxon>
        <taxon>Agaricineae</taxon>
        <taxon>Agaricaceae</taxon>
        <taxon>Macrolepiota</taxon>
    </lineage>
</organism>
<reference evidence="3" key="1">
    <citation type="submission" date="2020-11" db="EMBL/GenBank/DDBJ databases">
        <authorList>
            <consortium name="DOE Joint Genome Institute"/>
            <person name="Ahrendt S."/>
            <person name="Riley R."/>
            <person name="Andreopoulos W."/>
            <person name="Labutti K."/>
            <person name="Pangilinan J."/>
            <person name="Ruiz-Duenas F.J."/>
            <person name="Barrasa J.M."/>
            <person name="Sanchez-Garcia M."/>
            <person name="Camarero S."/>
            <person name="Miyauchi S."/>
            <person name="Serrano A."/>
            <person name="Linde D."/>
            <person name="Babiker R."/>
            <person name="Drula E."/>
            <person name="Ayuso-Fernandez I."/>
            <person name="Pacheco R."/>
            <person name="Padilla G."/>
            <person name="Ferreira P."/>
            <person name="Barriuso J."/>
            <person name="Kellner H."/>
            <person name="Castanera R."/>
            <person name="Alfaro M."/>
            <person name="Ramirez L."/>
            <person name="Pisabarro A.G."/>
            <person name="Kuo A."/>
            <person name="Tritt A."/>
            <person name="Lipzen A."/>
            <person name="He G."/>
            <person name="Yan M."/>
            <person name="Ng V."/>
            <person name="Cullen D."/>
            <person name="Martin F."/>
            <person name="Rosso M.-N."/>
            <person name="Henrissat B."/>
            <person name="Hibbett D."/>
            <person name="Martinez A.T."/>
            <person name="Grigoriev I.V."/>
        </authorList>
    </citation>
    <scope>NUCLEOTIDE SEQUENCE</scope>
    <source>
        <strain evidence="3">MF-IS2</strain>
    </source>
</reference>
<evidence type="ECO:0000313" key="3">
    <source>
        <dbReference type="EMBL" id="KAF9440019.1"/>
    </source>
</evidence>
<comment type="caution">
    <text evidence="3">The sequence shown here is derived from an EMBL/GenBank/DDBJ whole genome shotgun (WGS) entry which is preliminary data.</text>
</comment>
<dbReference type="PRINTS" id="PR00600">
    <property type="entry name" value="PP2APR55"/>
</dbReference>
<dbReference type="InterPro" id="IPR000009">
    <property type="entry name" value="PP2A_PR55"/>
</dbReference>
<dbReference type="EMBL" id="MU152996">
    <property type="protein sequence ID" value="KAF9440019.1"/>
    <property type="molecule type" value="Genomic_DNA"/>
</dbReference>
<dbReference type="Proteomes" id="UP000807342">
    <property type="component" value="Unassembled WGS sequence"/>
</dbReference>
<keyword evidence="2" id="KW-0677">Repeat</keyword>
<dbReference type="GO" id="GO:0000159">
    <property type="term" value="C:protein phosphatase type 2A complex"/>
    <property type="evidence" value="ECO:0007669"/>
    <property type="project" value="InterPro"/>
</dbReference>